<reference evidence="2" key="1">
    <citation type="submission" date="2019-06" db="EMBL/GenBank/DDBJ databases">
        <title>Detection of Bovine papular stomatitis virus and orf virus DNA.</title>
        <authorList>
            <person name="Inoshima Y."/>
        </authorList>
    </citation>
    <scope>NUCLEOTIDE SEQUENCE</scope>
    <source>
        <strain evidence="2">Iwate</strain>
    </source>
</reference>
<organism evidence="2">
    <name type="scientific">Orf virus</name>
    <name type="common">ORFV</name>
    <dbReference type="NCBI Taxonomy" id="10258"/>
    <lineage>
        <taxon>Viruses</taxon>
        <taxon>Varidnaviria</taxon>
        <taxon>Bamfordvirae</taxon>
        <taxon>Nucleocytoviricota</taxon>
        <taxon>Pokkesviricetes</taxon>
        <taxon>Chitovirales</taxon>
        <taxon>Poxviridae</taxon>
        <taxon>Chordopoxvirinae</taxon>
        <taxon>Parapoxvirus</taxon>
        <taxon>Parapoxvirus orf</taxon>
    </lineage>
</organism>
<evidence type="ECO:0000256" key="1">
    <source>
        <dbReference type="SAM" id="MobiDB-lite"/>
    </source>
</evidence>
<name>A0A679DKX8_ORFV</name>
<dbReference type="EMBL" id="LC487906">
    <property type="protein sequence ID" value="BBL52468.1"/>
    <property type="molecule type" value="Genomic_DNA"/>
</dbReference>
<protein>
    <submittedName>
        <fullName evidence="2">Uncharacterized protein</fullName>
    </submittedName>
</protein>
<organismHost>
    <name type="scientific">Capra hircus</name>
    <name type="common">Goat</name>
    <dbReference type="NCBI Taxonomy" id="9925"/>
</organismHost>
<accession>A0A679DKX8</accession>
<organismHost>
    <name type="scientific">Homo sapiens</name>
    <name type="common">Human</name>
    <dbReference type="NCBI Taxonomy" id="9606"/>
</organismHost>
<feature type="region of interest" description="Disordered" evidence="1">
    <location>
        <begin position="171"/>
        <end position="202"/>
    </location>
</feature>
<evidence type="ECO:0000313" key="2">
    <source>
        <dbReference type="EMBL" id="BBL52468.1"/>
    </source>
</evidence>
<organismHost>
    <name type="scientific">Ovis aries</name>
    <name type="common">Sheep</name>
    <dbReference type="NCBI Taxonomy" id="9940"/>
</organismHost>
<sequence length="216" mass="23646">MDSRRLALAVAFGGVLASMTQRRRLASLIASIGQRLMGGDGMRRVAVRLIDQLMAGPPDINDEAFQREIRVGVGELFQALHRVVELFQALHRVVEQARREKYFEVCGAGNDADAPVVEMDTAAAPPQPQPAPFVVTPQNAFMFVPQGSHVHVDESVDPFFGMSPSIFGRDLPLQPPEELLSDYDPLMSQAGEPPSPRSPCEADLWCFETLGDSDSD</sequence>
<proteinExistence type="predicted"/>